<protein>
    <submittedName>
        <fullName evidence="7">AP-4 complex subunit beta-1</fullName>
    </submittedName>
</protein>
<evidence type="ECO:0000256" key="2">
    <source>
        <dbReference type="ARBA" id="ARBA00006613"/>
    </source>
</evidence>
<evidence type="ECO:0000256" key="1">
    <source>
        <dbReference type="ARBA" id="ARBA00004184"/>
    </source>
</evidence>
<dbReference type="GO" id="GO:0006886">
    <property type="term" value="P:intracellular protein transport"/>
    <property type="evidence" value="ECO:0007669"/>
    <property type="project" value="InterPro"/>
</dbReference>
<reference evidence="7" key="1">
    <citation type="submission" date="2022-08" db="EMBL/GenBank/DDBJ databases">
        <title>Genome sequencing of akame (Lates japonicus).</title>
        <authorList>
            <person name="Hashiguchi Y."/>
            <person name="Takahashi H."/>
        </authorList>
    </citation>
    <scope>NUCLEOTIDE SEQUENCE</scope>
    <source>
        <strain evidence="7">Kochi</strain>
    </source>
</reference>
<organism evidence="7 8">
    <name type="scientific">Lates japonicus</name>
    <name type="common">Japanese lates</name>
    <dbReference type="NCBI Taxonomy" id="270547"/>
    <lineage>
        <taxon>Eukaryota</taxon>
        <taxon>Metazoa</taxon>
        <taxon>Chordata</taxon>
        <taxon>Craniata</taxon>
        <taxon>Vertebrata</taxon>
        <taxon>Euteleostomi</taxon>
        <taxon>Actinopterygii</taxon>
        <taxon>Neopterygii</taxon>
        <taxon>Teleostei</taxon>
        <taxon>Neoteleostei</taxon>
        <taxon>Acanthomorphata</taxon>
        <taxon>Carangaria</taxon>
        <taxon>Carangaria incertae sedis</taxon>
        <taxon>Centropomidae</taxon>
        <taxon>Lates</taxon>
    </lineage>
</organism>
<dbReference type="GO" id="GO:0012505">
    <property type="term" value="C:endomembrane system"/>
    <property type="evidence" value="ECO:0007669"/>
    <property type="project" value="UniProtKB-SubCell"/>
</dbReference>
<evidence type="ECO:0000259" key="6">
    <source>
        <dbReference type="Pfam" id="PF01602"/>
    </source>
</evidence>
<keyword evidence="5" id="KW-0472">Membrane</keyword>
<dbReference type="PANTHER" id="PTHR11134">
    <property type="entry name" value="ADAPTOR COMPLEX SUBUNIT BETA FAMILY MEMBER"/>
    <property type="match status" value="1"/>
</dbReference>
<evidence type="ECO:0000313" key="8">
    <source>
        <dbReference type="Proteomes" id="UP001279410"/>
    </source>
</evidence>
<dbReference type="Gene3D" id="1.25.10.10">
    <property type="entry name" value="Leucine-rich Repeat Variant"/>
    <property type="match status" value="1"/>
</dbReference>
<dbReference type="InterPro" id="IPR002553">
    <property type="entry name" value="Clathrin/coatomer_adapt-like_N"/>
</dbReference>
<proteinExistence type="inferred from homology"/>
<comment type="similarity">
    <text evidence="2">Belongs to the adaptor complexes large subunit family.</text>
</comment>
<dbReference type="InterPro" id="IPR026739">
    <property type="entry name" value="AP_beta"/>
</dbReference>
<dbReference type="GO" id="GO:0030117">
    <property type="term" value="C:membrane coat"/>
    <property type="evidence" value="ECO:0007669"/>
    <property type="project" value="InterPro"/>
</dbReference>
<comment type="subcellular location">
    <subcellularLocation>
        <location evidence="1">Endomembrane system</location>
        <topology evidence="1">Peripheral membrane protein</topology>
    </subcellularLocation>
</comment>
<dbReference type="SUPFAM" id="SSF48371">
    <property type="entry name" value="ARM repeat"/>
    <property type="match status" value="1"/>
</dbReference>
<dbReference type="AlphaFoldDB" id="A0AAD3M157"/>
<accession>A0AAD3M157</accession>
<evidence type="ECO:0000256" key="5">
    <source>
        <dbReference type="ARBA" id="ARBA00023136"/>
    </source>
</evidence>
<keyword evidence="3" id="KW-0813">Transport</keyword>
<dbReference type="Pfam" id="PF01602">
    <property type="entry name" value="Adaptin_N"/>
    <property type="match status" value="1"/>
</dbReference>
<dbReference type="Proteomes" id="UP001279410">
    <property type="component" value="Unassembled WGS sequence"/>
</dbReference>
<keyword evidence="4" id="KW-0653">Protein transport</keyword>
<comment type="caution">
    <text evidence="7">The sequence shown here is derived from an EMBL/GenBank/DDBJ whole genome shotgun (WGS) entry which is preliminary data.</text>
</comment>
<sequence>MYHVEKKEFIDPGTWLCPPKGRFEQLPLDRLGGVQNVLSADWLSSMESLPPFLFMKLCLLNPGQRGQVEWMFAFGLGALFGVLKVSGLCAVTMPYLGSEDTVRELRRALSNPNIQSDQLRYRNTILKVIRAMSQELSLLVINTLRKDCQDPNPMVRSLALRNMTNLRLPSLVEYVEQPLTAGLRDRAA</sequence>
<name>A0AAD3M157_LATJO</name>
<evidence type="ECO:0000256" key="3">
    <source>
        <dbReference type="ARBA" id="ARBA00022448"/>
    </source>
</evidence>
<dbReference type="GO" id="GO:0016192">
    <property type="term" value="P:vesicle-mediated transport"/>
    <property type="evidence" value="ECO:0007669"/>
    <property type="project" value="InterPro"/>
</dbReference>
<dbReference type="InterPro" id="IPR016024">
    <property type="entry name" value="ARM-type_fold"/>
</dbReference>
<dbReference type="InterPro" id="IPR011989">
    <property type="entry name" value="ARM-like"/>
</dbReference>
<gene>
    <name evidence="7" type="ORF">AKAME5_000009600</name>
</gene>
<dbReference type="EMBL" id="BRZM01000001">
    <property type="protein sequence ID" value="GLD45606.1"/>
    <property type="molecule type" value="Genomic_DNA"/>
</dbReference>
<evidence type="ECO:0000256" key="4">
    <source>
        <dbReference type="ARBA" id="ARBA00022927"/>
    </source>
</evidence>
<keyword evidence="8" id="KW-1185">Reference proteome</keyword>
<feature type="domain" description="Clathrin/coatomer adaptor adaptin-like N-terminal" evidence="6">
    <location>
        <begin position="126"/>
        <end position="187"/>
    </location>
</feature>
<evidence type="ECO:0000313" key="7">
    <source>
        <dbReference type="EMBL" id="GLD45606.1"/>
    </source>
</evidence>